<gene>
    <name evidence="9" type="ORF">EDD36DRAFT_492133</name>
</gene>
<dbReference type="Proteomes" id="UP001203852">
    <property type="component" value="Unassembled WGS sequence"/>
</dbReference>
<evidence type="ECO:0000256" key="4">
    <source>
        <dbReference type="ARBA" id="ARBA00022824"/>
    </source>
</evidence>
<dbReference type="EMBL" id="MU404350">
    <property type="protein sequence ID" value="KAI1618740.1"/>
    <property type="molecule type" value="Genomic_DNA"/>
</dbReference>
<feature type="transmembrane region" description="Helical" evidence="7">
    <location>
        <begin position="137"/>
        <end position="156"/>
    </location>
</feature>
<dbReference type="PANTHER" id="PTHR31204:SF1">
    <property type="entry name" value="SIGMA INTRACELLULAR RECEPTOR 2"/>
    <property type="match status" value="1"/>
</dbReference>
<dbReference type="PROSITE" id="PS51751">
    <property type="entry name" value="EXPERA"/>
    <property type="match status" value="1"/>
</dbReference>
<evidence type="ECO:0000259" key="8">
    <source>
        <dbReference type="PROSITE" id="PS51751"/>
    </source>
</evidence>
<dbReference type="Pfam" id="PF05241">
    <property type="entry name" value="EBP"/>
    <property type="match status" value="1"/>
</dbReference>
<keyword evidence="4 7" id="KW-0256">Endoplasmic reticulum</keyword>
<proteinExistence type="inferred from homology"/>
<comment type="similarity">
    <text evidence="2">Belongs to the TMEM97/sigma-2 receptor family.</text>
</comment>
<evidence type="ECO:0000256" key="1">
    <source>
        <dbReference type="ARBA" id="ARBA00004477"/>
    </source>
</evidence>
<dbReference type="PIRSF" id="PIRSF031032">
    <property type="entry name" value="TMP_97_prd"/>
    <property type="match status" value="1"/>
</dbReference>
<comment type="subcellular location">
    <subcellularLocation>
        <location evidence="1">Endoplasmic reticulum membrane</location>
        <topology evidence="1">Multi-pass membrane protein</topology>
    </subcellularLocation>
</comment>
<dbReference type="InterPro" id="IPR033118">
    <property type="entry name" value="EXPERA"/>
</dbReference>
<keyword evidence="5 7" id="KW-1133">Transmembrane helix</keyword>
<sequence>MTTQHRPRPLLARKLDIVYLVFFVIHIPVMLLIDLAPFIPYSLRPQLSHTLRNFYIERYNDRFFSSPPAWFTMYMYLEAAYHLPLSAWMVWAIPNDHPLLALNLLIFALETAITTLTCVVEVASWDGYTAGQKGDLYSLYVPYLVVACLMGIDAFFRLKTQILGAKQAAKNKRA</sequence>
<dbReference type="GO" id="GO:0005789">
    <property type="term" value="C:endoplasmic reticulum membrane"/>
    <property type="evidence" value="ECO:0007669"/>
    <property type="project" value="UniProtKB-SubCell"/>
</dbReference>
<accession>A0AAN6E8P4</accession>
<evidence type="ECO:0000256" key="5">
    <source>
        <dbReference type="ARBA" id="ARBA00022989"/>
    </source>
</evidence>
<keyword evidence="3 7" id="KW-0812">Transmembrane</keyword>
<keyword evidence="6 7" id="KW-0472">Membrane</keyword>
<keyword evidence="10" id="KW-1185">Reference proteome</keyword>
<dbReference type="PANTHER" id="PTHR31204">
    <property type="entry name" value="SIGMA INTRACELLULAR RECEPTOR 2"/>
    <property type="match status" value="1"/>
</dbReference>
<evidence type="ECO:0000256" key="2">
    <source>
        <dbReference type="ARBA" id="ARBA00009096"/>
    </source>
</evidence>
<dbReference type="InterPro" id="IPR016964">
    <property type="entry name" value="Sigma2_recept"/>
</dbReference>
<feature type="transmembrane region" description="Helical" evidence="7">
    <location>
        <begin position="100"/>
        <end position="125"/>
    </location>
</feature>
<name>A0AAN6E8P4_9EURO</name>
<evidence type="ECO:0000256" key="6">
    <source>
        <dbReference type="ARBA" id="ARBA00023136"/>
    </source>
</evidence>
<evidence type="ECO:0000313" key="10">
    <source>
        <dbReference type="Proteomes" id="UP001203852"/>
    </source>
</evidence>
<feature type="transmembrane region" description="Helical" evidence="7">
    <location>
        <begin position="73"/>
        <end position="93"/>
    </location>
</feature>
<evidence type="ECO:0000256" key="3">
    <source>
        <dbReference type="ARBA" id="ARBA00022692"/>
    </source>
</evidence>
<feature type="domain" description="EXPERA" evidence="8">
    <location>
        <begin position="15"/>
        <end position="151"/>
    </location>
</feature>
<reference evidence="9" key="1">
    <citation type="journal article" date="2022" name="bioRxiv">
        <title>Deciphering the potential niche of two novel black yeast fungi from a biological soil crust based on their genomes, phenotypes, and melanin regulation.</title>
        <authorList>
            <consortium name="DOE Joint Genome Institute"/>
            <person name="Carr E.C."/>
            <person name="Barton Q."/>
            <person name="Grambo S."/>
            <person name="Sullivan M."/>
            <person name="Renfro C.M."/>
            <person name="Kuo A."/>
            <person name="Pangilinan J."/>
            <person name="Lipzen A."/>
            <person name="Keymanesh K."/>
            <person name="Savage E."/>
            <person name="Barry K."/>
            <person name="Grigoriev I.V."/>
            <person name="Riekhof W.R."/>
            <person name="Harris S.S."/>
        </authorList>
    </citation>
    <scope>NUCLEOTIDE SEQUENCE</scope>
    <source>
        <strain evidence="9">JF 03-4F</strain>
    </source>
</reference>
<evidence type="ECO:0000313" key="9">
    <source>
        <dbReference type="EMBL" id="KAI1618740.1"/>
    </source>
</evidence>
<comment type="caution">
    <text evidence="9">The sequence shown here is derived from an EMBL/GenBank/DDBJ whole genome shotgun (WGS) entry which is preliminary data.</text>
</comment>
<evidence type="ECO:0000256" key="7">
    <source>
        <dbReference type="PIRNR" id="PIRNR031032"/>
    </source>
</evidence>
<dbReference type="InterPro" id="IPR051987">
    <property type="entry name" value="Sigma-2_receptor-like"/>
</dbReference>
<organism evidence="9 10">
    <name type="scientific">Exophiala viscosa</name>
    <dbReference type="NCBI Taxonomy" id="2486360"/>
    <lineage>
        <taxon>Eukaryota</taxon>
        <taxon>Fungi</taxon>
        <taxon>Dikarya</taxon>
        <taxon>Ascomycota</taxon>
        <taxon>Pezizomycotina</taxon>
        <taxon>Eurotiomycetes</taxon>
        <taxon>Chaetothyriomycetidae</taxon>
        <taxon>Chaetothyriales</taxon>
        <taxon>Herpotrichiellaceae</taxon>
        <taxon>Exophiala</taxon>
    </lineage>
</organism>
<dbReference type="AlphaFoldDB" id="A0AAN6E8P4"/>
<protein>
    <recommendedName>
        <fullName evidence="7">Efficient mitochondria targeting-associated protein 19</fullName>
    </recommendedName>
</protein>
<feature type="transmembrane region" description="Helical" evidence="7">
    <location>
        <begin position="17"/>
        <end position="39"/>
    </location>
</feature>